<evidence type="ECO:0000313" key="3">
    <source>
        <dbReference type="Proteomes" id="UP000626109"/>
    </source>
</evidence>
<proteinExistence type="predicted"/>
<gene>
    <name evidence="2" type="ORF">PGLA2088_LOCUS49167</name>
</gene>
<sequence length="132" mass="13752">MGRPAAKQTFSAQDTARYQEIAKQVAATGKAMDAKAACARIEAALGKAGADTASNWSLADDAINEKDADFVGFVLGGYNSGGAMSGAELAVTTEDVYVEEPRVVAGDDEDEEGEERSIWGDGDDEPGADNEE</sequence>
<organism evidence="2 3">
    <name type="scientific">Polarella glacialis</name>
    <name type="common">Dinoflagellate</name>
    <dbReference type="NCBI Taxonomy" id="89957"/>
    <lineage>
        <taxon>Eukaryota</taxon>
        <taxon>Sar</taxon>
        <taxon>Alveolata</taxon>
        <taxon>Dinophyceae</taxon>
        <taxon>Suessiales</taxon>
        <taxon>Suessiaceae</taxon>
        <taxon>Polarella</taxon>
    </lineage>
</organism>
<feature type="compositionally biased region" description="Acidic residues" evidence="1">
    <location>
        <begin position="121"/>
        <end position="132"/>
    </location>
</feature>
<dbReference type="EMBL" id="CAJNNW010036938">
    <property type="protein sequence ID" value="CAE8738386.1"/>
    <property type="molecule type" value="Genomic_DNA"/>
</dbReference>
<evidence type="ECO:0000313" key="2">
    <source>
        <dbReference type="EMBL" id="CAE8738386.1"/>
    </source>
</evidence>
<dbReference type="Proteomes" id="UP000626109">
    <property type="component" value="Unassembled WGS sequence"/>
</dbReference>
<feature type="region of interest" description="Disordered" evidence="1">
    <location>
        <begin position="100"/>
        <end position="132"/>
    </location>
</feature>
<accession>A0A813LTM4</accession>
<comment type="caution">
    <text evidence="2">The sequence shown here is derived from an EMBL/GenBank/DDBJ whole genome shotgun (WGS) entry which is preliminary data.</text>
</comment>
<dbReference type="AlphaFoldDB" id="A0A813LTM4"/>
<reference evidence="2" key="1">
    <citation type="submission" date="2021-02" db="EMBL/GenBank/DDBJ databases">
        <authorList>
            <person name="Dougan E. K."/>
            <person name="Rhodes N."/>
            <person name="Thang M."/>
            <person name="Chan C."/>
        </authorList>
    </citation>
    <scope>NUCLEOTIDE SEQUENCE</scope>
</reference>
<name>A0A813LTM4_POLGL</name>
<protein>
    <submittedName>
        <fullName evidence="2">Uncharacterized protein</fullName>
    </submittedName>
</protein>
<evidence type="ECO:0000256" key="1">
    <source>
        <dbReference type="SAM" id="MobiDB-lite"/>
    </source>
</evidence>